<gene>
    <name evidence="1" type="ORF">J4573_42595</name>
</gene>
<dbReference type="EMBL" id="JAGEOJ010000022">
    <property type="protein sequence ID" value="MBO2453841.1"/>
    <property type="molecule type" value="Genomic_DNA"/>
</dbReference>
<organism evidence="1 2">
    <name type="scientific">Actinomadura barringtoniae</name>
    <dbReference type="NCBI Taxonomy" id="1427535"/>
    <lineage>
        <taxon>Bacteria</taxon>
        <taxon>Bacillati</taxon>
        <taxon>Actinomycetota</taxon>
        <taxon>Actinomycetes</taxon>
        <taxon>Streptosporangiales</taxon>
        <taxon>Thermomonosporaceae</taxon>
        <taxon>Actinomadura</taxon>
    </lineage>
</organism>
<dbReference type="Proteomes" id="UP000669179">
    <property type="component" value="Unassembled WGS sequence"/>
</dbReference>
<name>A0A939PS96_9ACTN</name>
<dbReference type="InterPro" id="IPR023393">
    <property type="entry name" value="START-like_dom_sf"/>
</dbReference>
<accession>A0A939PS96</accession>
<sequence length="228" mass="25900">MKRYPVFLGVLAVGWYAVLVRPQLLRWGATADEAAEIYPGDELVPDASEQTTMAATLPAPPDQVWPWLVQMGHERGGWYSWDRLDNAGHPSAERIDPDWQELKAGERLITSPSGNSWFTVAVLDRPRTLILRADLQIPSGRPFDPRGVYPPAYTEGIWAFHLRPTAEGGTRLVVRTRGRGRPRIADRLAAYLFGEPAHFIMQTRQFQNLRRRVRRAQVERPDRLSALP</sequence>
<comment type="caution">
    <text evidence="1">The sequence shown here is derived from an EMBL/GenBank/DDBJ whole genome shotgun (WGS) entry which is preliminary data.</text>
</comment>
<evidence type="ECO:0000313" key="2">
    <source>
        <dbReference type="Proteomes" id="UP000669179"/>
    </source>
</evidence>
<evidence type="ECO:0000313" key="1">
    <source>
        <dbReference type="EMBL" id="MBO2453841.1"/>
    </source>
</evidence>
<dbReference type="AlphaFoldDB" id="A0A939PS96"/>
<keyword evidence="2" id="KW-1185">Reference proteome</keyword>
<dbReference type="CDD" id="cd07812">
    <property type="entry name" value="SRPBCC"/>
    <property type="match status" value="1"/>
</dbReference>
<dbReference type="Gene3D" id="3.30.530.20">
    <property type="match status" value="1"/>
</dbReference>
<proteinExistence type="predicted"/>
<reference evidence="1" key="1">
    <citation type="submission" date="2021-03" db="EMBL/GenBank/DDBJ databases">
        <authorList>
            <person name="Kanchanasin P."/>
            <person name="Saeng-In P."/>
            <person name="Phongsopitanun W."/>
            <person name="Yuki M."/>
            <person name="Kudo T."/>
            <person name="Ohkuma M."/>
            <person name="Tanasupawat S."/>
        </authorList>
    </citation>
    <scope>NUCLEOTIDE SEQUENCE</scope>
    <source>
        <strain evidence="1">GKU 128</strain>
    </source>
</reference>
<protein>
    <submittedName>
        <fullName evidence="1">SRPBCC family protein</fullName>
    </submittedName>
</protein>
<dbReference type="RefSeq" id="WP_208261857.1">
    <property type="nucleotide sequence ID" value="NZ_JAGEOJ010000022.1"/>
</dbReference>
<dbReference type="SUPFAM" id="SSF55961">
    <property type="entry name" value="Bet v1-like"/>
    <property type="match status" value="1"/>
</dbReference>